<reference evidence="3 4" key="1">
    <citation type="journal article" date="2016" name="Nat. Commun.">
        <title>Thousands of microbial genomes shed light on interconnected biogeochemical processes in an aquifer system.</title>
        <authorList>
            <person name="Anantharaman K."/>
            <person name="Brown C.T."/>
            <person name="Hug L.A."/>
            <person name="Sharon I."/>
            <person name="Castelle C.J."/>
            <person name="Probst A.J."/>
            <person name="Thomas B.C."/>
            <person name="Singh A."/>
            <person name="Wilkins M.J."/>
            <person name="Karaoz U."/>
            <person name="Brodie E.L."/>
            <person name="Williams K.H."/>
            <person name="Hubbard S.S."/>
            <person name="Banfield J.F."/>
        </authorList>
    </citation>
    <scope>NUCLEOTIDE SEQUENCE [LARGE SCALE GENOMIC DNA]</scope>
</reference>
<feature type="region of interest" description="Disordered" evidence="2">
    <location>
        <begin position="63"/>
        <end position="84"/>
    </location>
</feature>
<dbReference type="AlphaFoldDB" id="A0A1G2HID8"/>
<dbReference type="STRING" id="1802165.A3F94_01080"/>
<evidence type="ECO:0000313" key="4">
    <source>
        <dbReference type="Proteomes" id="UP000176770"/>
    </source>
</evidence>
<proteinExistence type="inferred from homology"/>
<gene>
    <name evidence="3" type="ORF">A3F94_01080</name>
</gene>
<comment type="similarity">
    <text evidence="1">Belongs to the phD/YefM antitoxin family.</text>
</comment>
<evidence type="ECO:0008006" key="5">
    <source>
        <dbReference type="Google" id="ProtNLM"/>
    </source>
</evidence>
<dbReference type="SUPFAM" id="SSF143120">
    <property type="entry name" value="YefM-like"/>
    <property type="match status" value="1"/>
</dbReference>
<evidence type="ECO:0000313" key="3">
    <source>
        <dbReference type="EMBL" id="OGZ62159.1"/>
    </source>
</evidence>
<evidence type="ECO:0000256" key="2">
    <source>
        <dbReference type="SAM" id="MobiDB-lite"/>
    </source>
</evidence>
<protein>
    <recommendedName>
        <fullName evidence="5">Antitoxin</fullName>
    </recommendedName>
</protein>
<name>A0A1G2HID8_9BACT</name>
<evidence type="ECO:0000256" key="1">
    <source>
        <dbReference type="ARBA" id="ARBA00009981"/>
    </source>
</evidence>
<organism evidence="3 4">
    <name type="scientific">Candidatus Spechtbacteria bacterium RIFCSPLOWO2_12_FULL_38_22</name>
    <dbReference type="NCBI Taxonomy" id="1802165"/>
    <lineage>
        <taxon>Bacteria</taxon>
        <taxon>Candidatus Spechtiibacteriota</taxon>
    </lineage>
</organism>
<accession>A0A1G2HID8</accession>
<dbReference type="EMBL" id="MHOK01000006">
    <property type="protein sequence ID" value="OGZ62159.1"/>
    <property type="molecule type" value="Genomic_DNA"/>
</dbReference>
<dbReference type="Proteomes" id="UP000176770">
    <property type="component" value="Unassembled WGS sequence"/>
</dbReference>
<comment type="caution">
    <text evidence="3">The sequence shown here is derived from an EMBL/GenBank/DDBJ whole genome shotgun (WGS) entry which is preliminary data.</text>
</comment>
<dbReference type="InterPro" id="IPR036165">
    <property type="entry name" value="YefM-like_sf"/>
</dbReference>
<sequence>MWDKLKKILKTSNEKAVIIEDGEPRYVVLSVDEYMRLNELVQPIQNQPQASLNQDMYSGNQYTTIQPLESVQPQEASDNYNTRPLDLSNLQIDLTDIGDENSLPQISLGDGYGSDVSIEDLPI</sequence>